<protein>
    <submittedName>
        <fullName evidence="2">Uncharacterized protein</fullName>
    </submittedName>
</protein>
<evidence type="ECO:0000313" key="3">
    <source>
        <dbReference type="Proteomes" id="UP001153618"/>
    </source>
</evidence>
<dbReference type="AlphaFoldDB" id="A0A9W4HGN9"/>
<name>A0A9W4HGN9_PENOL</name>
<sequence>MSSFWEFETTDYNGAGSNIDATMQTISTDGHTAAALILANLVAERMRKPETTPKRPTDSESYEPGFLQELNDPKLETLREMAWSMDLTNMPKELLLLVLPLLLHVDTQSPTPEDIHALHWLTSTSTGKGTVNRWIKKEPAKGTLERAFQPSNNYQDFKEAYQSRAAIARYNARRSELRYKPLDSYAYQFVQTCHCTECLQIVLKLDLIDFRHYGQNGKNLLHAAIEAGHNRSITFILDTLMNLGLDPRHLPTSIDGMSIPHHVALLHDQGLFKSVAIRLKQAGYALSVWNDDGLKLELCSFVDAETAEWLLSEGFNITKLPRNTLPPYLPSAEPSDEGISNDDWNYVFGNDWNHDAEYGDPIIRTEPFEYDKFDPKSVQLDGTAVSPIELRPTSRTIWHRAIENPQGPEILDWLLDHSYTQPSCKSDFDRDSGETALVLAAKGNEPGCIDWLCQNCDPMAAQSRDPTVEYPNTFAYAMKTAAHSVQPSCAAILYAISNYAPAELFKDLMLVKQMYWLVVKAYRDARLKLEATMDSGASRMKYLNLLRNITRSKVKVLNTRLQVNWRRWGKSVHFKWILQWCTLHNYTFLLRDLKSGISFDLKAWDMDSIEYIESDGEGPPYL</sequence>
<comment type="caution">
    <text evidence="2">The sequence shown here is derived from an EMBL/GenBank/DDBJ whole genome shotgun (WGS) entry which is preliminary data.</text>
</comment>
<dbReference type="InterPro" id="IPR036770">
    <property type="entry name" value="Ankyrin_rpt-contain_sf"/>
</dbReference>
<gene>
    <name evidence="2" type="ORF">POLS_LOCUS2625</name>
</gene>
<accession>A0A9W4HGN9</accession>
<feature type="region of interest" description="Disordered" evidence="1">
    <location>
        <begin position="47"/>
        <end position="68"/>
    </location>
</feature>
<dbReference type="SUPFAM" id="SSF48403">
    <property type="entry name" value="Ankyrin repeat"/>
    <property type="match status" value="1"/>
</dbReference>
<dbReference type="OrthoDB" id="4342480at2759"/>
<evidence type="ECO:0000313" key="2">
    <source>
        <dbReference type="EMBL" id="CAG8028053.1"/>
    </source>
</evidence>
<proteinExistence type="predicted"/>
<dbReference type="Gene3D" id="1.25.40.20">
    <property type="entry name" value="Ankyrin repeat-containing domain"/>
    <property type="match status" value="1"/>
</dbReference>
<keyword evidence="3" id="KW-1185">Reference proteome</keyword>
<feature type="compositionally biased region" description="Basic and acidic residues" evidence="1">
    <location>
        <begin position="47"/>
        <end position="58"/>
    </location>
</feature>
<organism evidence="2 3">
    <name type="scientific">Penicillium olsonii</name>
    <dbReference type="NCBI Taxonomy" id="99116"/>
    <lineage>
        <taxon>Eukaryota</taxon>
        <taxon>Fungi</taxon>
        <taxon>Dikarya</taxon>
        <taxon>Ascomycota</taxon>
        <taxon>Pezizomycotina</taxon>
        <taxon>Eurotiomycetes</taxon>
        <taxon>Eurotiomycetidae</taxon>
        <taxon>Eurotiales</taxon>
        <taxon>Aspergillaceae</taxon>
        <taxon>Penicillium</taxon>
    </lineage>
</organism>
<dbReference type="Proteomes" id="UP001153618">
    <property type="component" value="Unassembled WGS sequence"/>
</dbReference>
<dbReference type="EMBL" id="CAJVOS010000015">
    <property type="protein sequence ID" value="CAG8028053.1"/>
    <property type="molecule type" value="Genomic_DNA"/>
</dbReference>
<reference evidence="2" key="1">
    <citation type="submission" date="2021-07" db="EMBL/GenBank/DDBJ databases">
        <authorList>
            <person name="Branca A.L. A."/>
        </authorList>
    </citation>
    <scope>NUCLEOTIDE SEQUENCE</scope>
</reference>
<dbReference type="InterPro" id="IPR002110">
    <property type="entry name" value="Ankyrin_rpt"/>
</dbReference>
<dbReference type="SMART" id="SM00248">
    <property type="entry name" value="ANK"/>
    <property type="match status" value="3"/>
</dbReference>
<evidence type="ECO:0000256" key="1">
    <source>
        <dbReference type="SAM" id="MobiDB-lite"/>
    </source>
</evidence>